<reference evidence="1 2" key="1">
    <citation type="submission" date="2017-05" db="EMBL/GenBank/DDBJ databases">
        <title>Vagococcus spp. assemblies.</title>
        <authorList>
            <person name="Gulvik C.A."/>
        </authorList>
    </citation>
    <scope>NUCLEOTIDE SEQUENCE [LARGE SCALE GENOMIC DNA]</scope>
    <source>
        <strain evidence="1 2">NCFB 2497</strain>
    </source>
</reference>
<dbReference type="RefSeq" id="WP_114288934.1">
    <property type="nucleotide sequence ID" value="NZ_NGJX01000001.1"/>
</dbReference>
<dbReference type="GeneID" id="63145690"/>
<organism evidence="1 2">
    <name type="scientific">Vagococcus fluvialis</name>
    <dbReference type="NCBI Taxonomy" id="2738"/>
    <lineage>
        <taxon>Bacteria</taxon>
        <taxon>Bacillati</taxon>
        <taxon>Bacillota</taxon>
        <taxon>Bacilli</taxon>
        <taxon>Lactobacillales</taxon>
        <taxon>Enterococcaceae</taxon>
        <taxon>Vagococcus</taxon>
    </lineage>
</organism>
<proteinExistence type="predicted"/>
<dbReference type="AlphaFoldDB" id="A0A369B6J3"/>
<protein>
    <submittedName>
        <fullName evidence="1">Uncharacterized protein</fullName>
    </submittedName>
</protein>
<evidence type="ECO:0000313" key="2">
    <source>
        <dbReference type="Proteomes" id="UP000288197"/>
    </source>
</evidence>
<name>A0A369B6J3_9ENTE</name>
<dbReference type="EMBL" id="NGJX01000001">
    <property type="protein sequence ID" value="RSU05436.1"/>
    <property type="molecule type" value="Genomic_DNA"/>
</dbReference>
<dbReference type="Proteomes" id="UP000288197">
    <property type="component" value="Unassembled WGS sequence"/>
</dbReference>
<keyword evidence="2" id="KW-1185">Reference proteome</keyword>
<accession>A0A369B6J3</accession>
<evidence type="ECO:0000313" key="1">
    <source>
        <dbReference type="EMBL" id="RSU05436.1"/>
    </source>
</evidence>
<dbReference type="OrthoDB" id="2361267at2"/>
<comment type="caution">
    <text evidence="1">The sequence shown here is derived from an EMBL/GenBank/DDBJ whole genome shotgun (WGS) entry which is preliminary data.</text>
</comment>
<gene>
    <name evidence="1" type="ORF">CBF32_00105</name>
</gene>
<sequence>MTINEFLEYLENNLSSYNLFIDKATEHQLEKNKKRPPKKRWDEKKMNRAVDTMWKSSMQVAYDKVKAEIGIPRFDGYERWVEFIGEKELLEAINDSISELEFE</sequence>